<dbReference type="OrthoDB" id="9777090at2"/>
<name>A0A2S7KPC5_9FLAO</name>
<dbReference type="Gene3D" id="3.40.50.1820">
    <property type="entry name" value="alpha/beta hydrolase"/>
    <property type="match status" value="2"/>
</dbReference>
<dbReference type="Proteomes" id="UP000239800">
    <property type="component" value="Unassembled WGS sequence"/>
</dbReference>
<reference evidence="3 4" key="1">
    <citation type="submission" date="2016-11" db="EMBL/GenBank/DDBJ databases">
        <title>Trade-off between light-utilization and light-protection in marine flavobacteria.</title>
        <authorList>
            <person name="Kumagai Y."/>
        </authorList>
    </citation>
    <scope>NUCLEOTIDE SEQUENCE [LARGE SCALE GENOMIC DNA]</scope>
    <source>
        <strain evidence="3 4">NBRC 107741</strain>
    </source>
</reference>
<protein>
    <recommendedName>
        <fullName evidence="2">Serine aminopeptidase S33 domain-containing protein</fullName>
    </recommendedName>
</protein>
<feature type="domain" description="Serine aminopeptidase S33" evidence="2">
    <location>
        <begin position="71"/>
        <end position="183"/>
    </location>
</feature>
<proteinExistence type="predicted"/>
<dbReference type="SUPFAM" id="SSF53474">
    <property type="entry name" value="alpha/beta-Hydrolases"/>
    <property type="match status" value="1"/>
</dbReference>
<keyword evidence="4" id="KW-1185">Reference proteome</keyword>
<keyword evidence="1" id="KW-1133">Transmembrane helix</keyword>
<sequence>MVRRIRKGIYFGVITMGILLGGLYFFQESLIFPAQTLEEDHLFQLQSPFEEGFLVTRDGARLNYLRLKAEDPRGIIVYYHGNGGSLERWKDLTQPFTELGWDVLVWDYRGYGKSTGERSSEAMYDDAQLIYVKALDWYSEEQLLVYGRSMGTTFATYVSARNSPSSLVLESPFYSLKSLVKNKYPILPVYRLLKYNFPTYSFASGVGCPIRIFHGTQDRVVPSEQGEALWREFPKNSEFILIEEGGHNDLAEFSIYQDRIRQILR</sequence>
<dbReference type="PANTHER" id="PTHR12277:SF81">
    <property type="entry name" value="PROTEIN ABHD13"/>
    <property type="match status" value="1"/>
</dbReference>
<dbReference type="AlphaFoldDB" id="A0A2S7KPC5"/>
<accession>A0A2S7KPC5</accession>
<evidence type="ECO:0000259" key="2">
    <source>
        <dbReference type="Pfam" id="PF12146"/>
    </source>
</evidence>
<dbReference type="RefSeq" id="WP_104812397.1">
    <property type="nucleotide sequence ID" value="NZ_MQUB01000001.1"/>
</dbReference>
<evidence type="ECO:0000256" key="1">
    <source>
        <dbReference type="SAM" id="Phobius"/>
    </source>
</evidence>
<comment type="caution">
    <text evidence="3">The sequence shown here is derived from an EMBL/GenBank/DDBJ whole genome shotgun (WGS) entry which is preliminary data.</text>
</comment>
<keyword evidence="1" id="KW-0472">Membrane</keyword>
<organism evidence="3 4">
    <name type="scientific">Aureitalea marina</name>
    <dbReference type="NCBI Taxonomy" id="930804"/>
    <lineage>
        <taxon>Bacteria</taxon>
        <taxon>Pseudomonadati</taxon>
        <taxon>Bacteroidota</taxon>
        <taxon>Flavobacteriia</taxon>
        <taxon>Flavobacteriales</taxon>
        <taxon>Flavobacteriaceae</taxon>
        <taxon>Aureitalea</taxon>
    </lineage>
</organism>
<evidence type="ECO:0000313" key="4">
    <source>
        <dbReference type="Proteomes" id="UP000239800"/>
    </source>
</evidence>
<dbReference type="InterPro" id="IPR029058">
    <property type="entry name" value="AB_hydrolase_fold"/>
</dbReference>
<gene>
    <name evidence="3" type="ORF">BST85_05825</name>
</gene>
<dbReference type="Pfam" id="PF12146">
    <property type="entry name" value="Hydrolase_4"/>
    <property type="match status" value="1"/>
</dbReference>
<dbReference type="PANTHER" id="PTHR12277">
    <property type="entry name" value="ALPHA/BETA HYDROLASE DOMAIN-CONTAINING PROTEIN"/>
    <property type="match status" value="1"/>
</dbReference>
<feature type="transmembrane region" description="Helical" evidence="1">
    <location>
        <begin position="9"/>
        <end position="26"/>
    </location>
</feature>
<keyword evidence="1" id="KW-0812">Transmembrane</keyword>
<dbReference type="InterPro" id="IPR022742">
    <property type="entry name" value="Hydrolase_4"/>
</dbReference>
<evidence type="ECO:0000313" key="3">
    <source>
        <dbReference type="EMBL" id="PQB04471.1"/>
    </source>
</evidence>
<dbReference type="EMBL" id="MQUB01000001">
    <property type="protein sequence ID" value="PQB04471.1"/>
    <property type="molecule type" value="Genomic_DNA"/>
</dbReference>